<evidence type="ECO:0000256" key="1">
    <source>
        <dbReference type="SAM" id="Phobius"/>
    </source>
</evidence>
<feature type="transmembrane region" description="Helical" evidence="1">
    <location>
        <begin position="45"/>
        <end position="71"/>
    </location>
</feature>
<dbReference type="RefSeq" id="WP_015286192.1">
    <property type="nucleotide sequence ID" value="NC_019943.1"/>
</dbReference>
<protein>
    <submittedName>
        <fullName evidence="2">Uncharacterized protein</fullName>
    </submittedName>
</protein>
<dbReference type="Proteomes" id="UP000010824">
    <property type="component" value="Chromosome"/>
</dbReference>
<sequence length="113" mass="13425" precursor="true">MTENHGLLYNLALFKQRYVRGTSWTQIVLNFGIITANAKLFEDFFWIHLGLTMPEVIALSIPGYVIICYLIGHYDEKIGFWQVENNLSYRFSPYSDEMRRDIREIKDQLRKET</sequence>
<keyword evidence="1" id="KW-0472">Membrane</keyword>
<dbReference type="HOGENOM" id="CLU_2127823_0_0_2"/>
<dbReference type="KEGG" id="mfo:Metfor_2223"/>
<accession>L0HJJ4</accession>
<evidence type="ECO:0000313" key="2">
    <source>
        <dbReference type="EMBL" id="AGB03229.1"/>
    </source>
</evidence>
<reference evidence="2 3" key="2">
    <citation type="journal article" date="2014" name="Genome Announc.">
        <title>Complete Genome Sequence of Methanoregula formicica SMSPT, a Mesophilic Hydrogenotrophic Methanogen Isolated from a Methanogenic Upflow Anaerobic Sludge Blanket Reactor.</title>
        <authorList>
            <person name="Yamamoto K."/>
            <person name="Tamaki H."/>
            <person name="Cadillo-Quiroz H."/>
            <person name="Imachi H."/>
            <person name="Kyrpides N."/>
            <person name="Woyke T."/>
            <person name="Goodwin L."/>
            <person name="Zinder S.H."/>
            <person name="Kamagata Y."/>
            <person name="Liu W.T."/>
        </authorList>
    </citation>
    <scope>NUCLEOTIDE SEQUENCE [LARGE SCALE GENOMIC DNA]</scope>
    <source>
        <strain evidence="3">DSM 22288 / NBRC 105244 / SMSP</strain>
    </source>
</reference>
<keyword evidence="3" id="KW-1185">Reference proteome</keyword>
<name>L0HJJ4_METFS</name>
<dbReference type="InParanoid" id="L0HJJ4"/>
<gene>
    <name evidence="2" type="ordered locus">Metfor_2223</name>
</gene>
<proteinExistence type="predicted"/>
<dbReference type="AlphaFoldDB" id="L0HJJ4"/>
<dbReference type="OrthoDB" id="374203at2157"/>
<organism evidence="2 3">
    <name type="scientific">Methanoregula formicica (strain DSM 22288 / NBRC 105244 / SMSP)</name>
    <dbReference type="NCBI Taxonomy" id="593750"/>
    <lineage>
        <taxon>Archaea</taxon>
        <taxon>Methanobacteriati</taxon>
        <taxon>Methanobacteriota</taxon>
        <taxon>Stenosarchaea group</taxon>
        <taxon>Methanomicrobia</taxon>
        <taxon>Methanomicrobiales</taxon>
        <taxon>Methanoregulaceae</taxon>
        <taxon>Methanoregula</taxon>
    </lineage>
</organism>
<keyword evidence="1" id="KW-1133">Transmembrane helix</keyword>
<evidence type="ECO:0000313" key="3">
    <source>
        <dbReference type="Proteomes" id="UP000010824"/>
    </source>
</evidence>
<dbReference type="EMBL" id="CP003167">
    <property type="protein sequence ID" value="AGB03229.1"/>
    <property type="molecule type" value="Genomic_DNA"/>
</dbReference>
<reference evidence="3" key="1">
    <citation type="submission" date="2011-12" db="EMBL/GenBank/DDBJ databases">
        <title>Complete sequence of Methanoregula formicicum SMSP.</title>
        <authorList>
            <person name="Lucas S."/>
            <person name="Han J."/>
            <person name="Lapidus A."/>
            <person name="Cheng J.-F."/>
            <person name="Goodwin L."/>
            <person name="Pitluck S."/>
            <person name="Peters L."/>
            <person name="Ovchinnikova G."/>
            <person name="Teshima H."/>
            <person name="Detter J.C."/>
            <person name="Han C."/>
            <person name="Tapia R."/>
            <person name="Land M."/>
            <person name="Hauser L."/>
            <person name="Kyrpides N."/>
            <person name="Ivanova N."/>
            <person name="Pagani I."/>
            <person name="Imachi H."/>
            <person name="Tamaki H."/>
            <person name="Sekiguchi Y."/>
            <person name="Kamagata Y."/>
            <person name="Cadillo-Quiroz H."/>
            <person name="Zinder S."/>
            <person name="Liu W.-T."/>
            <person name="Woyke T."/>
        </authorList>
    </citation>
    <scope>NUCLEOTIDE SEQUENCE [LARGE SCALE GENOMIC DNA]</scope>
    <source>
        <strain evidence="3">DSM 22288 / NBRC 105244 / SMSP</strain>
    </source>
</reference>
<keyword evidence="1" id="KW-0812">Transmembrane</keyword>
<dbReference type="GeneID" id="14309615"/>
<dbReference type="eggNOG" id="arCOG12702">
    <property type="taxonomic scope" value="Archaea"/>
</dbReference>